<evidence type="ECO:0000256" key="3">
    <source>
        <dbReference type="ARBA" id="ARBA00022475"/>
    </source>
</evidence>
<evidence type="ECO:0000256" key="5">
    <source>
        <dbReference type="ARBA" id="ARBA00022692"/>
    </source>
</evidence>
<feature type="transmembrane region" description="Helical" evidence="10">
    <location>
        <begin position="92"/>
        <end position="113"/>
    </location>
</feature>
<dbReference type="Pfam" id="PF02386">
    <property type="entry name" value="TrkH"/>
    <property type="match status" value="1"/>
</dbReference>
<evidence type="ECO:0000256" key="1">
    <source>
        <dbReference type="ARBA" id="ARBA00004651"/>
    </source>
</evidence>
<evidence type="ECO:0000256" key="6">
    <source>
        <dbReference type="ARBA" id="ARBA00022958"/>
    </source>
</evidence>
<feature type="transmembrane region" description="Helical" evidence="10">
    <location>
        <begin position="352"/>
        <end position="375"/>
    </location>
</feature>
<name>A0A3B0T503_9ZZZZ</name>
<dbReference type="EMBL" id="UOEJ01000156">
    <property type="protein sequence ID" value="VAW02016.1"/>
    <property type="molecule type" value="Genomic_DNA"/>
</dbReference>
<dbReference type="PIRSF" id="PIRSF006247">
    <property type="entry name" value="TrkH"/>
    <property type="match status" value="1"/>
</dbReference>
<dbReference type="PANTHER" id="PTHR32024">
    <property type="entry name" value="TRK SYSTEM POTASSIUM UPTAKE PROTEIN TRKG-RELATED"/>
    <property type="match status" value="1"/>
</dbReference>
<keyword evidence="6" id="KW-0630">Potassium</keyword>
<dbReference type="InterPro" id="IPR004772">
    <property type="entry name" value="TrkH"/>
</dbReference>
<feature type="transmembrane region" description="Helical" evidence="10">
    <location>
        <begin position="201"/>
        <end position="221"/>
    </location>
</feature>
<keyword evidence="9 10" id="KW-0472">Membrane</keyword>
<accession>A0A3B0T503</accession>
<evidence type="ECO:0000256" key="7">
    <source>
        <dbReference type="ARBA" id="ARBA00022989"/>
    </source>
</evidence>
<evidence type="ECO:0000256" key="4">
    <source>
        <dbReference type="ARBA" id="ARBA00022538"/>
    </source>
</evidence>
<dbReference type="InterPro" id="IPR003445">
    <property type="entry name" value="Cat_transpt"/>
</dbReference>
<evidence type="ECO:0000256" key="9">
    <source>
        <dbReference type="ARBA" id="ARBA00023136"/>
    </source>
</evidence>
<feature type="transmembrane region" description="Helical" evidence="10">
    <location>
        <begin position="260"/>
        <end position="280"/>
    </location>
</feature>
<reference evidence="11" key="1">
    <citation type="submission" date="2018-06" db="EMBL/GenBank/DDBJ databases">
        <authorList>
            <person name="Zhirakovskaya E."/>
        </authorList>
    </citation>
    <scope>NUCLEOTIDE SEQUENCE</scope>
</reference>
<evidence type="ECO:0000256" key="2">
    <source>
        <dbReference type="ARBA" id="ARBA00022448"/>
    </source>
</evidence>
<feature type="transmembrane region" description="Helical" evidence="10">
    <location>
        <begin position="61"/>
        <end position="80"/>
    </location>
</feature>
<evidence type="ECO:0000256" key="10">
    <source>
        <dbReference type="SAM" id="Phobius"/>
    </source>
</evidence>
<dbReference type="AlphaFoldDB" id="A0A3B0T503"/>
<keyword evidence="3" id="KW-1003">Cell membrane</keyword>
<gene>
    <name evidence="11" type="ORF">MNBD_ALPHA01-1826</name>
</gene>
<keyword evidence="7 10" id="KW-1133">Transmembrane helix</keyword>
<dbReference type="GO" id="GO:0005886">
    <property type="term" value="C:plasma membrane"/>
    <property type="evidence" value="ECO:0007669"/>
    <property type="project" value="UniProtKB-SubCell"/>
</dbReference>
<dbReference type="PANTHER" id="PTHR32024:SF3">
    <property type="entry name" value="TRK SYSTEM POTASSIUM UPTAKE PROTEIN"/>
    <property type="match status" value="1"/>
</dbReference>
<comment type="subcellular location">
    <subcellularLocation>
        <location evidence="1">Cell membrane</location>
        <topology evidence="1">Multi-pass membrane protein</topology>
    </subcellularLocation>
</comment>
<proteinExistence type="predicted"/>
<feature type="transmembrane region" description="Helical" evidence="10">
    <location>
        <begin position="415"/>
        <end position="438"/>
    </location>
</feature>
<protein>
    <submittedName>
        <fullName evidence="11">Trk potassium uptake system protein TrkH</fullName>
    </submittedName>
</protein>
<keyword evidence="8" id="KW-0406">Ion transport</keyword>
<keyword evidence="2" id="KW-0813">Transport</keyword>
<organism evidence="11">
    <name type="scientific">hydrothermal vent metagenome</name>
    <dbReference type="NCBI Taxonomy" id="652676"/>
    <lineage>
        <taxon>unclassified sequences</taxon>
        <taxon>metagenomes</taxon>
        <taxon>ecological metagenomes</taxon>
    </lineage>
</organism>
<feature type="transmembrane region" description="Helical" evidence="10">
    <location>
        <begin position="477"/>
        <end position="497"/>
    </location>
</feature>
<keyword evidence="4" id="KW-0633">Potassium transport</keyword>
<feature type="transmembrane region" description="Helical" evidence="10">
    <location>
        <begin position="155"/>
        <end position="175"/>
    </location>
</feature>
<evidence type="ECO:0000313" key="11">
    <source>
        <dbReference type="EMBL" id="VAW02016.1"/>
    </source>
</evidence>
<feature type="transmembrane region" description="Helical" evidence="10">
    <location>
        <begin position="292"/>
        <end position="312"/>
    </location>
</feature>
<dbReference type="GO" id="GO:0015379">
    <property type="term" value="F:potassium:chloride symporter activity"/>
    <property type="evidence" value="ECO:0007669"/>
    <property type="project" value="InterPro"/>
</dbReference>
<feature type="transmembrane region" description="Helical" evidence="10">
    <location>
        <begin position="28"/>
        <end position="49"/>
    </location>
</feature>
<evidence type="ECO:0000256" key="8">
    <source>
        <dbReference type="ARBA" id="ARBA00023065"/>
    </source>
</evidence>
<sequence>MTSHVAHMAEDHRLTAGTNRSGSVDFGVVFLVVGIFLMIIGSGMLVPAIVDAMANNADWQIFAISAAFVTFIGGVFFLSNRGHYGELTIKQGFLITVCAWVAIPLLGAIPFVFSDLDLSYTDAFFEAMSGITTTGSTVITGLDGLPPGILLWRSLLQWFGGVGIIVMGVAILPMLKVGGMQLFRVEAFDVSDNFIPRSTKLAASLSLLYMGLTLLCGLALWRAGMSPFEAACHAFTTISTGGFSTSDGSIGHFDSAAIDYTISFFMIVGSLPFILFLKILRGNPAGFFGDSQIRGFIMLLVMITAVLSGWLWTTGDYGLTQSVRYVLFNVISVITGTGFASTDYTAWGQFPVIVFFLIMFIGGCAGSTSCGIKIFRFQVMFAVFKSNIKKLLWPNGIFIPKYNRRPLAEDATGSVFAFFFLFILCFFLLTLALTFAGLDLTTALSGAGTAISNVGPGVGSIIGPAGNFQSLPDGAKWILSFGMLLGRLELFAVLILFSPHFWRI</sequence>
<keyword evidence="5 10" id="KW-0812">Transmembrane</keyword>